<name>A0AAV4TM47_CAEEX</name>
<sequence>MRVDDKQEDIFRYLEEQADTIDECIENRCGQLRSVQRSVFEHTSIDPKNFTIYGCYASLPIITKLLIRLRISRSSSKILEKMFKDLERKANKYQHPTLLDRLDMDIKLKIKSFCDSVERDILDVYSYKLILQLNIDVFKYYNNIEQYTMIYNVNYYNTITLFMLERYVTQSFMFT</sequence>
<evidence type="ECO:0000313" key="2">
    <source>
        <dbReference type="Proteomes" id="UP001054945"/>
    </source>
</evidence>
<gene>
    <name evidence="1" type="ORF">CEXT_573281</name>
</gene>
<dbReference type="AlphaFoldDB" id="A0AAV4TM47"/>
<organism evidence="1 2">
    <name type="scientific">Caerostris extrusa</name>
    <name type="common">Bark spider</name>
    <name type="synonym">Caerostris bankana</name>
    <dbReference type="NCBI Taxonomy" id="172846"/>
    <lineage>
        <taxon>Eukaryota</taxon>
        <taxon>Metazoa</taxon>
        <taxon>Ecdysozoa</taxon>
        <taxon>Arthropoda</taxon>
        <taxon>Chelicerata</taxon>
        <taxon>Arachnida</taxon>
        <taxon>Araneae</taxon>
        <taxon>Araneomorphae</taxon>
        <taxon>Entelegynae</taxon>
        <taxon>Araneoidea</taxon>
        <taxon>Araneidae</taxon>
        <taxon>Caerostris</taxon>
    </lineage>
</organism>
<reference evidence="1 2" key="1">
    <citation type="submission" date="2021-06" db="EMBL/GenBank/DDBJ databases">
        <title>Caerostris extrusa draft genome.</title>
        <authorList>
            <person name="Kono N."/>
            <person name="Arakawa K."/>
        </authorList>
    </citation>
    <scope>NUCLEOTIDE SEQUENCE [LARGE SCALE GENOMIC DNA]</scope>
</reference>
<proteinExistence type="predicted"/>
<protein>
    <submittedName>
        <fullName evidence="1">Uncharacterized protein</fullName>
    </submittedName>
</protein>
<keyword evidence="2" id="KW-1185">Reference proteome</keyword>
<evidence type="ECO:0000313" key="1">
    <source>
        <dbReference type="EMBL" id="GIY46432.1"/>
    </source>
</evidence>
<comment type="caution">
    <text evidence="1">The sequence shown here is derived from an EMBL/GenBank/DDBJ whole genome shotgun (WGS) entry which is preliminary data.</text>
</comment>
<accession>A0AAV4TM47</accession>
<dbReference type="Proteomes" id="UP001054945">
    <property type="component" value="Unassembled WGS sequence"/>
</dbReference>
<dbReference type="EMBL" id="BPLR01011417">
    <property type="protein sequence ID" value="GIY46432.1"/>
    <property type="molecule type" value="Genomic_DNA"/>
</dbReference>